<accession>A0A8X6T004</accession>
<evidence type="ECO:0000313" key="1">
    <source>
        <dbReference type="EMBL" id="GFY15903.1"/>
    </source>
</evidence>
<keyword evidence="2" id="KW-1185">Reference proteome</keyword>
<proteinExistence type="predicted"/>
<dbReference type="AlphaFoldDB" id="A0A8X6T004"/>
<protein>
    <submittedName>
        <fullName evidence="1">Uncharacterized protein</fullName>
    </submittedName>
</protein>
<dbReference type="EMBL" id="BMAU01021335">
    <property type="protein sequence ID" value="GFY15903.1"/>
    <property type="molecule type" value="Genomic_DNA"/>
</dbReference>
<sequence length="73" mass="8504">MRRKNTGHKLKTSVWEEMKTYEANGSLTSNVVEEVVHLGKINLEEDNDDVQELLDSHNQELTVDELLEKHEQE</sequence>
<evidence type="ECO:0000313" key="2">
    <source>
        <dbReference type="Proteomes" id="UP000887159"/>
    </source>
</evidence>
<comment type="caution">
    <text evidence="1">The sequence shown here is derived from an EMBL/GenBank/DDBJ whole genome shotgun (WGS) entry which is preliminary data.</text>
</comment>
<reference evidence="1" key="1">
    <citation type="submission" date="2020-08" db="EMBL/GenBank/DDBJ databases">
        <title>Multicomponent nature underlies the extraordinary mechanical properties of spider dragline silk.</title>
        <authorList>
            <person name="Kono N."/>
            <person name="Nakamura H."/>
            <person name="Mori M."/>
            <person name="Yoshida Y."/>
            <person name="Ohtoshi R."/>
            <person name="Malay A.D."/>
            <person name="Moran D.A.P."/>
            <person name="Tomita M."/>
            <person name="Numata K."/>
            <person name="Arakawa K."/>
        </authorList>
    </citation>
    <scope>NUCLEOTIDE SEQUENCE</scope>
</reference>
<gene>
    <name evidence="1" type="ORF">TNCV_1285481</name>
</gene>
<name>A0A8X6T004_TRICX</name>
<dbReference type="Proteomes" id="UP000887159">
    <property type="component" value="Unassembled WGS sequence"/>
</dbReference>
<organism evidence="1 2">
    <name type="scientific">Trichonephila clavipes</name>
    <name type="common">Golden silk orbweaver</name>
    <name type="synonym">Nephila clavipes</name>
    <dbReference type="NCBI Taxonomy" id="2585209"/>
    <lineage>
        <taxon>Eukaryota</taxon>
        <taxon>Metazoa</taxon>
        <taxon>Ecdysozoa</taxon>
        <taxon>Arthropoda</taxon>
        <taxon>Chelicerata</taxon>
        <taxon>Arachnida</taxon>
        <taxon>Araneae</taxon>
        <taxon>Araneomorphae</taxon>
        <taxon>Entelegynae</taxon>
        <taxon>Araneoidea</taxon>
        <taxon>Nephilidae</taxon>
        <taxon>Trichonephila</taxon>
    </lineage>
</organism>